<protein>
    <submittedName>
        <fullName evidence="2">Uncharacterized protein</fullName>
    </submittedName>
</protein>
<accession>A0A7M7MII0</accession>
<proteinExistence type="predicted"/>
<evidence type="ECO:0000313" key="2">
    <source>
        <dbReference type="EnsemblMetazoa" id="XP_022667113"/>
    </source>
</evidence>
<dbReference type="InParanoid" id="A0A7M7MII0"/>
<organism evidence="2 3">
    <name type="scientific">Varroa destructor</name>
    <name type="common">Honeybee mite</name>
    <dbReference type="NCBI Taxonomy" id="109461"/>
    <lineage>
        <taxon>Eukaryota</taxon>
        <taxon>Metazoa</taxon>
        <taxon>Ecdysozoa</taxon>
        <taxon>Arthropoda</taxon>
        <taxon>Chelicerata</taxon>
        <taxon>Arachnida</taxon>
        <taxon>Acari</taxon>
        <taxon>Parasitiformes</taxon>
        <taxon>Mesostigmata</taxon>
        <taxon>Gamasina</taxon>
        <taxon>Dermanyssoidea</taxon>
        <taxon>Varroidae</taxon>
        <taxon>Varroa</taxon>
    </lineage>
</organism>
<evidence type="ECO:0000256" key="1">
    <source>
        <dbReference type="SAM" id="MobiDB-lite"/>
    </source>
</evidence>
<dbReference type="RefSeq" id="XP_022667113.1">
    <property type="nucleotide sequence ID" value="XM_022811378.1"/>
</dbReference>
<sequence length="234" mass="25648">MGSGTSKHSSDYESVNTPMQPQRQLPFDPRSPSAGINRTPIIVPVSPDEVCTTPARPKSKLLDPRSPAEALIRTPVLTPIKFDFSELEQALRNSSNKPLYQIPKDKVTKEISPSQLIFTTRPDSDRETFDSIADIVTQRTPLSTPTKVRGLSTTTPLAVRSPNIACPQPGVENLPVKGQLGFKETESTSIKVTLHGKANLRQMAHHQSHARVKGKGQRRPGGVQDENSARPIHL</sequence>
<dbReference type="EnsemblMetazoa" id="XM_022811378">
    <property type="protein sequence ID" value="XP_022667113"/>
    <property type="gene ID" value="LOC111252845"/>
</dbReference>
<feature type="compositionally biased region" description="Polar residues" evidence="1">
    <location>
        <begin position="1"/>
        <end position="23"/>
    </location>
</feature>
<keyword evidence="3" id="KW-1185">Reference proteome</keyword>
<feature type="region of interest" description="Disordered" evidence="1">
    <location>
        <begin position="1"/>
        <end position="66"/>
    </location>
</feature>
<feature type="compositionally biased region" description="Basic residues" evidence="1">
    <location>
        <begin position="203"/>
        <end position="218"/>
    </location>
</feature>
<dbReference type="Proteomes" id="UP000594260">
    <property type="component" value="Unplaced"/>
</dbReference>
<reference evidence="2" key="1">
    <citation type="submission" date="2021-01" db="UniProtKB">
        <authorList>
            <consortium name="EnsemblMetazoa"/>
        </authorList>
    </citation>
    <scope>IDENTIFICATION</scope>
</reference>
<evidence type="ECO:0000313" key="3">
    <source>
        <dbReference type="Proteomes" id="UP000594260"/>
    </source>
</evidence>
<dbReference type="GeneID" id="111252845"/>
<feature type="region of interest" description="Disordered" evidence="1">
    <location>
        <begin position="203"/>
        <end position="234"/>
    </location>
</feature>
<dbReference type="OrthoDB" id="6337960at2759"/>
<dbReference type="KEGG" id="vde:111252845"/>
<name>A0A7M7MII0_VARDE</name>
<dbReference type="AlphaFoldDB" id="A0A7M7MII0"/>